<evidence type="ECO:0000313" key="3">
    <source>
        <dbReference type="EMBL" id="MDI1231053.1"/>
    </source>
</evidence>
<evidence type="ECO:0000256" key="1">
    <source>
        <dbReference type="ARBA" id="ARBA00022649"/>
    </source>
</evidence>
<name>A0AA43TLI2_9GAMM</name>
<dbReference type="AlphaFoldDB" id="A0AA43TLI2"/>
<dbReference type="EMBL" id="JAQSDF010000020">
    <property type="protein sequence ID" value="MDI1231053.1"/>
    <property type="molecule type" value="Genomic_DNA"/>
</dbReference>
<dbReference type="Gene3D" id="1.20.5.780">
    <property type="entry name" value="Single helix bin"/>
    <property type="match status" value="1"/>
</dbReference>
<comment type="caution">
    <text evidence="3">The sequence shown here is derived from an EMBL/GenBank/DDBJ whole genome shotgun (WGS) entry which is preliminary data.</text>
</comment>
<dbReference type="InterPro" id="IPR010985">
    <property type="entry name" value="Ribbon_hlx_hlx"/>
</dbReference>
<protein>
    <submittedName>
        <fullName evidence="3">DUF1778 domain-containing protein</fullName>
    </submittedName>
</protein>
<evidence type="ECO:0000313" key="4">
    <source>
        <dbReference type="Proteomes" id="UP001160519"/>
    </source>
</evidence>
<reference evidence="3" key="1">
    <citation type="submission" date="2023-01" db="EMBL/GenBank/DDBJ databases">
        <title>Biogeochemical cycle of methane in antarctic sediments.</title>
        <authorList>
            <person name="Roldan D.M."/>
            <person name="Menes R.J."/>
        </authorList>
    </citation>
    <scope>NUCLEOTIDE SEQUENCE [LARGE SCALE GENOMIC DNA]</scope>
    <source>
        <strain evidence="3">K-2018 MAG008</strain>
    </source>
</reference>
<proteinExistence type="inferred from homology"/>
<comment type="similarity">
    <text evidence="2">Belongs to the TacA antitoxin family.</text>
</comment>
<dbReference type="Proteomes" id="UP001160519">
    <property type="component" value="Unassembled WGS sequence"/>
</dbReference>
<evidence type="ECO:0000256" key="2">
    <source>
        <dbReference type="ARBA" id="ARBA00049988"/>
    </source>
</evidence>
<dbReference type="GO" id="GO:0006355">
    <property type="term" value="P:regulation of DNA-templated transcription"/>
    <property type="evidence" value="ECO:0007669"/>
    <property type="project" value="InterPro"/>
</dbReference>
<keyword evidence="1" id="KW-1277">Toxin-antitoxin system</keyword>
<dbReference type="Pfam" id="PF08681">
    <property type="entry name" value="TacA1"/>
    <property type="match status" value="1"/>
</dbReference>
<gene>
    <name evidence="3" type="ORF">PSU93_07895</name>
</gene>
<dbReference type="SUPFAM" id="SSF47598">
    <property type="entry name" value="Ribbon-helix-helix"/>
    <property type="match status" value="1"/>
</dbReference>
<sequence>MSIETNKQQDVLKIRMDAVTLQLLEQARSYVELDRSKFIRLSIREKAAAIISEHEKTRFNPDDWQLFFSMLDNPTEPTERMKKAAITYQKIIADNEI</sequence>
<accession>A0AA43TLI2</accession>
<dbReference type="InterPro" id="IPR014795">
    <property type="entry name" value="TacA_1-like"/>
</dbReference>
<keyword evidence="4" id="KW-1185">Reference proteome</keyword>
<dbReference type="PANTHER" id="PTHR35401:SF2">
    <property type="entry name" value="ABC-TYPE TRANSPORT SYSTEM"/>
    <property type="match status" value="1"/>
</dbReference>
<dbReference type="PANTHER" id="PTHR35401">
    <property type="entry name" value="COPG FAMILY HELIX-TURN-HELIX PROTEIN-RELATED-RELATED"/>
    <property type="match status" value="1"/>
</dbReference>
<organism evidence="3 4">
    <name type="scientific">Candidatus Methylobacter titanis</name>
    <dbReference type="NCBI Taxonomy" id="3053457"/>
    <lineage>
        <taxon>Bacteria</taxon>
        <taxon>Pseudomonadati</taxon>
        <taxon>Pseudomonadota</taxon>
        <taxon>Gammaproteobacteria</taxon>
        <taxon>Methylococcales</taxon>
        <taxon>Methylococcaceae</taxon>
        <taxon>Methylobacter</taxon>
    </lineage>
</organism>